<dbReference type="Proteomes" id="UP000245999">
    <property type="component" value="Chromosome"/>
</dbReference>
<dbReference type="OrthoDB" id="9815231at2"/>
<feature type="domain" description="Integrase catalytic" evidence="1">
    <location>
        <begin position="12"/>
        <end position="95"/>
    </location>
</feature>
<dbReference type="PANTHER" id="PTHR46889">
    <property type="entry name" value="TRANSPOSASE INSF FOR INSERTION SEQUENCE IS3B-RELATED"/>
    <property type="match status" value="1"/>
</dbReference>
<dbReference type="RefSeq" id="WP_109655594.1">
    <property type="nucleotide sequence ID" value="NZ_CP029145.1"/>
</dbReference>
<sequence>MAAANKLASWPAATAPNQLWVGDSPCLALATGHWAYLTYWRNAFSQRAVGWHVSESLHTDLMLSAFNRATAVCQPPPGLLVHADRSSQYPSEAFT</sequence>
<dbReference type="GO" id="GO:0003676">
    <property type="term" value="F:nucleic acid binding"/>
    <property type="evidence" value="ECO:0007669"/>
    <property type="project" value="InterPro"/>
</dbReference>
<evidence type="ECO:0000313" key="2">
    <source>
        <dbReference type="EMBL" id="AWM32488.1"/>
    </source>
</evidence>
<organism evidence="2 3">
    <name type="scientific">Hymenobacter nivis</name>
    <dbReference type="NCBI Taxonomy" id="1850093"/>
    <lineage>
        <taxon>Bacteria</taxon>
        <taxon>Pseudomonadati</taxon>
        <taxon>Bacteroidota</taxon>
        <taxon>Cytophagia</taxon>
        <taxon>Cytophagales</taxon>
        <taxon>Hymenobacteraceae</taxon>
        <taxon>Hymenobacter</taxon>
    </lineage>
</organism>
<dbReference type="GO" id="GO:0015074">
    <property type="term" value="P:DNA integration"/>
    <property type="evidence" value="ECO:0007669"/>
    <property type="project" value="InterPro"/>
</dbReference>
<dbReference type="PROSITE" id="PS50994">
    <property type="entry name" value="INTEGRASE"/>
    <property type="match status" value="1"/>
</dbReference>
<dbReference type="InterPro" id="IPR012337">
    <property type="entry name" value="RNaseH-like_sf"/>
</dbReference>
<dbReference type="PANTHER" id="PTHR46889:SF4">
    <property type="entry name" value="TRANSPOSASE INSO FOR INSERTION SEQUENCE ELEMENT IS911B-RELATED"/>
    <property type="match status" value="1"/>
</dbReference>
<dbReference type="InterPro" id="IPR050900">
    <property type="entry name" value="Transposase_IS3/IS150/IS904"/>
</dbReference>
<evidence type="ECO:0000259" key="1">
    <source>
        <dbReference type="PROSITE" id="PS50994"/>
    </source>
</evidence>
<reference evidence="3" key="1">
    <citation type="submission" date="2018-04" db="EMBL/GenBank/DDBJ databases">
        <title>Complete genome of Antarctic heterotrophic bacterium Hymenobacter nivis.</title>
        <authorList>
            <person name="Terashima M."/>
        </authorList>
    </citation>
    <scope>NUCLEOTIDE SEQUENCE [LARGE SCALE GENOMIC DNA]</scope>
    <source>
        <strain evidence="3">NBRC 111535</strain>
    </source>
</reference>
<dbReference type="Pfam" id="PF00665">
    <property type="entry name" value="rve"/>
    <property type="match status" value="1"/>
</dbReference>
<proteinExistence type="predicted"/>
<dbReference type="SUPFAM" id="SSF53098">
    <property type="entry name" value="Ribonuclease H-like"/>
    <property type="match status" value="1"/>
</dbReference>
<dbReference type="AlphaFoldDB" id="A0A2Z3GHQ4"/>
<dbReference type="InterPro" id="IPR036397">
    <property type="entry name" value="RNaseH_sf"/>
</dbReference>
<name>A0A2Z3GHQ4_9BACT</name>
<dbReference type="EMBL" id="CP029145">
    <property type="protein sequence ID" value="AWM32488.1"/>
    <property type="molecule type" value="Genomic_DNA"/>
</dbReference>
<gene>
    <name evidence="2" type="ORF">DDQ68_06620</name>
</gene>
<accession>A0A2Z3GHQ4</accession>
<evidence type="ECO:0000313" key="3">
    <source>
        <dbReference type="Proteomes" id="UP000245999"/>
    </source>
</evidence>
<dbReference type="InterPro" id="IPR001584">
    <property type="entry name" value="Integrase_cat-core"/>
</dbReference>
<dbReference type="KEGG" id="hnv:DDQ68_06620"/>
<protein>
    <recommendedName>
        <fullName evidence="1">Integrase catalytic domain-containing protein</fullName>
    </recommendedName>
</protein>
<dbReference type="Gene3D" id="3.30.420.10">
    <property type="entry name" value="Ribonuclease H-like superfamily/Ribonuclease H"/>
    <property type="match status" value="1"/>
</dbReference>
<keyword evidence="3" id="KW-1185">Reference proteome</keyword>